<dbReference type="EMBL" id="BAABCE010000009">
    <property type="protein sequence ID" value="GAA3560119.1"/>
    <property type="molecule type" value="Genomic_DNA"/>
</dbReference>
<sequence>MRDTSAAGAVPLCGSTVTAGGDWAAAQAAPRPCGDNTQVTPVICLPGLADVSLPVLVTRK</sequence>
<organism evidence="1 2">
    <name type="scientific">Streptomyces osmaniensis</name>
    <dbReference type="NCBI Taxonomy" id="593134"/>
    <lineage>
        <taxon>Bacteria</taxon>
        <taxon>Bacillati</taxon>
        <taxon>Actinomycetota</taxon>
        <taxon>Actinomycetes</taxon>
        <taxon>Kitasatosporales</taxon>
        <taxon>Streptomycetaceae</taxon>
        <taxon>Streptomyces</taxon>
    </lineage>
</organism>
<keyword evidence="2" id="KW-1185">Reference proteome</keyword>
<proteinExistence type="predicted"/>
<evidence type="ECO:0000313" key="1">
    <source>
        <dbReference type="EMBL" id="GAA3560119.1"/>
    </source>
</evidence>
<reference evidence="2" key="1">
    <citation type="journal article" date="2019" name="Int. J. Syst. Evol. Microbiol.">
        <title>The Global Catalogue of Microorganisms (GCM) 10K type strain sequencing project: providing services to taxonomists for standard genome sequencing and annotation.</title>
        <authorList>
            <consortium name="The Broad Institute Genomics Platform"/>
            <consortium name="The Broad Institute Genome Sequencing Center for Infectious Disease"/>
            <person name="Wu L."/>
            <person name="Ma J."/>
        </authorList>
    </citation>
    <scope>NUCLEOTIDE SEQUENCE [LARGE SCALE GENOMIC DNA]</scope>
    <source>
        <strain evidence="2">JCM 17656</strain>
    </source>
</reference>
<accession>A0ABP6X1S2</accession>
<protein>
    <submittedName>
        <fullName evidence="1">Uncharacterized protein</fullName>
    </submittedName>
</protein>
<comment type="caution">
    <text evidence="1">The sequence shown here is derived from an EMBL/GenBank/DDBJ whole genome shotgun (WGS) entry which is preliminary data.</text>
</comment>
<name>A0ABP6X1S2_9ACTN</name>
<gene>
    <name evidence="1" type="ORF">GCM10022295_47900</name>
</gene>
<evidence type="ECO:0000313" key="2">
    <source>
        <dbReference type="Proteomes" id="UP001500707"/>
    </source>
</evidence>
<dbReference type="Proteomes" id="UP001500707">
    <property type="component" value="Unassembled WGS sequence"/>
</dbReference>